<reference evidence="3 4" key="1">
    <citation type="submission" date="2019-06" db="EMBL/GenBank/DDBJ databases">
        <title>Whole genome shotgun sequence of Pseudonocardia hydrocarbonoxydans NBRC 14498.</title>
        <authorList>
            <person name="Hosoyama A."/>
            <person name="Uohara A."/>
            <person name="Ohji S."/>
            <person name="Ichikawa N."/>
        </authorList>
    </citation>
    <scope>NUCLEOTIDE SEQUENCE [LARGE SCALE GENOMIC DNA]</scope>
    <source>
        <strain evidence="3 4">NBRC 14498</strain>
    </source>
</reference>
<dbReference type="Pfam" id="PF13692">
    <property type="entry name" value="Glyco_trans_1_4"/>
    <property type="match status" value="1"/>
</dbReference>
<name>A0A4Y3WK66_9PSEU</name>
<dbReference type="OrthoDB" id="9771846at2"/>
<evidence type="ECO:0000313" key="4">
    <source>
        <dbReference type="Proteomes" id="UP000320338"/>
    </source>
</evidence>
<dbReference type="PANTHER" id="PTHR12526:SF510">
    <property type="entry name" value="D-INOSITOL 3-PHOSPHATE GLYCOSYLTRANSFERASE"/>
    <property type="match status" value="1"/>
</dbReference>
<keyword evidence="1" id="KW-0328">Glycosyltransferase</keyword>
<dbReference type="EMBL" id="BJNG01000014">
    <property type="protein sequence ID" value="GEC19155.1"/>
    <property type="molecule type" value="Genomic_DNA"/>
</dbReference>
<evidence type="ECO:0000256" key="2">
    <source>
        <dbReference type="ARBA" id="ARBA00022679"/>
    </source>
</evidence>
<evidence type="ECO:0008006" key="5">
    <source>
        <dbReference type="Google" id="ProtNLM"/>
    </source>
</evidence>
<dbReference type="GO" id="GO:0016757">
    <property type="term" value="F:glycosyltransferase activity"/>
    <property type="evidence" value="ECO:0007669"/>
    <property type="project" value="UniProtKB-KW"/>
</dbReference>
<keyword evidence="4" id="KW-1185">Reference proteome</keyword>
<comment type="caution">
    <text evidence="3">The sequence shown here is derived from an EMBL/GenBank/DDBJ whole genome shotgun (WGS) entry which is preliminary data.</text>
</comment>
<dbReference type="PANTHER" id="PTHR12526">
    <property type="entry name" value="GLYCOSYLTRANSFERASE"/>
    <property type="match status" value="1"/>
</dbReference>
<protein>
    <recommendedName>
        <fullName evidence="5">Glycosyltransferase subfamily 4-like N-terminal domain-containing protein</fullName>
    </recommendedName>
</protein>
<dbReference type="SUPFAM" id="SSF53756">
    <property type="entry name" value="UDP-Glycosyltransferase/glycogen phosphorylase"/>
    <property type="match status" value="1"/>
</dbReference>
<evidence type="ECO:0000256" key="1">
    <source>
        <dbReference type="ARBA" id="ARBA00022676"/>
    </source>
</evidence>
<proteinExistence type="predicted"/>
<dbReference type="Gene3D" id="3.40.50.2000">
    <property type="entry name" value="Glycogen Phosphorylase B"/>
    <property type="match status" value="2"/>
</dbReference>
<organism evidence="3 4">
    <name type="scientific">Pseudonocardia hydrocarbonoxydans</name>
    <dbReference type="NCBI Taxonomy" id="76726"/>
    <lineage>
        <taxon>Bacteria</taxon>
        <taxon>Bacillati</taxon>
        <taxon>Actinomycetota</taxon>
        <taxon>Actinomycetes</taxon>
        <taxon>Pseudonocardiales</taxon>
        <taxon>Pseudonocardiaceae</taxon>
        <taxon>Pseudonocardia</taxon>
    </lineage>
</organism>
<dbReference type="Proteomes" id="UP000320338">
    <property type="component" value="Unassembled WGS sequence"/>
</dbReference>
<evidence type="ECO:0000313" key="3">
    <source>
        <dbReference type="EMBL" id="GEC19155.1"/>
    </source>
</evidence>
<accession>A0A4Y3WK66</accession>
<dbReference type="AlphaFoldDB" id="A0A4Y3WK66"/>
<dbReference type="CDD" id="cd03801">
    <property type="entry name" value="GT4_PimA-like"/>
    <property type="match status" value="1"/>
</dbReference>
<keyword evidence="2" id="KW-0808">Transferase</keyword>
<gene>
    <name evidence="3" type="ORF">PHY01_14380</name>
</gene>
<sequence length="388" mass="41463">MAFVEFTPSGGLFQFSAQLGEALAVGGDEVHLLTGADPELGSGHPDFHVRPVLRSWHPADQEVVHPVVRKVRRGVRAGMRAYSWLQVLVHLRRLRPDVVVWSSWRFTMDALGVLAVDRLLPRAALTIVAHEPRLRRRGDTTTDKRGVLLDRTLAAAWRAMDAVFVLGAEARDRVLERWEPSGPVVVVPHGDEAALRGPEPVPPAASTPPVVLFFGSWTAYKGIATLLDAVPMIRHEVPDARVVVAGAVADVDAAALQAHAERVGVETRPGYVPKDDVAALFGDARVVAIPYRRATQSGVVHLAYTFGRPVVATTVGDIPSVVADGETGILVPPEDPVALARGLVTLLADAGLAGRMGAAGAKWLAAEASWARVAAVVHDTVDVRSSAR</sequence>